<evidence type="ECO:0000313" key="2">
    <source>
        <dbReference type="Proteomes" id="UP000412311"/>
    </source>
</evidence>
<sequence>MRNFDLDLSRVTYEHFITGKAAINFPRPHITSGGWHYLAYWNSEVGEAKVSLAGIHYPDTAFCFGDTGIMNATDELERRGWKTDHQIYMADHFRATGDLVLKWVLGRSEFCNVELSEWFPDDHDLDAMVGMLRAVINKLENVQGGRLSRWLGSQLL</sequence>
<protein>
    <submittedName>
        <fullName evidence="1">Uncharacterized protein</fullName>
    </submittedName>
</protein>
<reference evidence="1 2" key="1">
    <citation type="submission" date="2019-09" db="EMBL/GenBank/DDBJ databases">
        <authorList>
            <person name="Chandra G."/>
            <person name="Truman W A."/>
        </authorList>
    </citation>
    <scope>NUCLEOTIDE SEQUENCE [LARGE SCALE GENOMIC DNA]</scope>
    <source>
        <strain evidence="1">PS925</strain>
    </source>
</reference>
<gene>
    <name evidence="1" type="ORF">PS925_00871</name>
</gene>
<accession>A0A5E7SHE9</accession>
<organism evidence="1 2">
    <name type="scientific">Pseudomonas fluorescens</name>
    <dbReference type="NCBI Taxonomy" id="294"/>
    <lineage>
        <taxon>Bacteria</taxon>
        <taxon>Pseudomonadati</taxon>
        <taxon>Pseudomonadota</taxon>
        <taxon>Gammaproteobacteria</taxon>
        <taxon>Pseudomonadales</taxon>
        <taxon>Pseudomonadaceae</taxon>
        <taxon>Pseudomonas</taxon>
    </lineage>
</organism>
<proteinExistence type="predicted"/>
<dbReference type="RefSeq" id="WP_150792762.1">
    <property type="nucleotide sequence ID" value="NZ_CABVJG010000002.1"/>
</dbReference>
<evidence type="ECO:0000313" key="1">
    <source>
        <dbReference type="EMBL" id="VVP85358.1"/>
    </source>
</evidence>
<dbReference type="AlphaFoldDB" id="A0A5E7SHE9"/>
<dbReference type="Proteomes" id="UP000412311">
    <property type="component" value="Unassembled WGS sequence"/>
</dbReference>
<dbReference type="EMBL" id="CABVJG010000002">
    <property type="protein sequence ID" value="VVP85358.1"/>
    <property type="molecule type" value="Genomic_DNA"/>
</dbReference>
<name>A0A5E7SHE9_PSEFL</name>